<sequence>MKLFIMAFFAIWLCFAPDFLMAQTIVGKISGKVVDENGRPIDGATVSLIRLKDSVTVKYELAAADGSFNFGISDVGVYRILIFSIDKLPYKSEGIAVDAQHLLIGLIPITMQTVAKTLKEVVVTSRKPFLEQKIDRTVVNVDALISNAGTTALDVLEKSPGVAIDQAGQISFHGKSGVAIYIDDKPTYLSGSDLENYLRSMPSSTLSQIELMTNPPAKYDAAGTAGIINIKTKKTKVKGFNLGMSLGLRQSRYTATNNSVDFNYRKDKINVFGTFAYTFSNGYNDIDINRSYFYNAGQPSGAFTQNSYIRSKSGGYNAKLGIDLYSSENTTIGVLLNGIVRSPDQFNSSKGQLFNAAGQPDSSIISKNKEQGKFKNGSANLNYKHTFKKDGPEITANLDYLAFATDNNQSFLNQSYATTGSVSIDQLNGNLPAAIHIYSAKADYSQPLAGGWKLEAGVKSSYTNTDNQANYFDIVNGNTITDDDKTNHFLYKEAINAGYINLNRDFKRLSIQAGLRLENTDSRGHQLGNAQKPDSAFNRNYTGLFPTIYLLYKLDTLGDHQLKMTYGRRIERPYYQDLNPFISPLDKYTFYIGNPYLRPSYSGNFELGYIYKDRISLTMTYTDIRDRSTETIEIRNGYYYDRPGNIGSTKLYDLNADASFDPAQWFNLELSGDVWQLRQASDFYTGTLNSHNTSFSGQAVLQFKLNKGWTLQTDGKYQSKQTDAQFTLAAKGRLNIAASKVLSPRTTLKLSINDLLNTNINQGVINNLYQTNASFRTLKDSRAALLTLSMRFGKAVKDQRKHNQTGAGEESDRVKN</sequence>
<evidence type="ECO:0000256" key="2">
    <source>
        <dbReference type="ARBA" id="ARBA00023136"/>
    </source>
</evidence>
<dbReference type="InterPro" id="IPR036942">
    <property type="entry name" value="Beta-barrel_TonB_sf"/>
</dbReference>
<comment type="subcellular location">
    <subcellularLocation>
        <location evidence="1">Cell outer membrane</location>
    </subcellularLocation>
</comment>
<evidence type="ECO:0000313" key="8">
    <source>
        <dbReference type="EMBL" id="MBB6130721.1"/>
    </source>
</evidence>
<dbReference type="InterPro" id="IPR012910">
    <property type="entry name" value="Plug_dom"/>
</dbReference>
<feature type="domain" description="TonB-dependent receptor plug" evidence="6">
    <location>
        <begin position="135"/>
        <end position="227"/>
    </location>
</feature>
<comment type="caution">
    <text evidence="8">The sequence shown here is derived from an EMBL/GenBank/DDBJ whole genome shotgun (WGS) entry which is preliminary data.</text>
</comment>
<evidence type="ECO:0000313" key="9">
    <source>
        <dbReference type="Proteomes" id="UP000548326"/>
    </source>
</evidence>
<evidence type="ECO:0000256" key="1">
    <source>
        <dbReference type="ARBA" id="ARBA00004442"/>
    </source>
</evidence>
<gene>
    <name evidence="8" type="ORF">HDF22_004864</name>
</gene>
<feature type="region of interest" description="Disordered" evidence="4">
    <location>
        <begin position="797"/>
        <end position="816"/>
    </location>
</feature>
<dbReference type="GO" id="GO:0009279">
    <property type="term" value="C:cell outer membrane"/>
    <property type="evidence" value="ECO:0007669"/>
    <property type="project" value="UniProtKB-SubCell"/>
</dbReference>
<dbReference type="InterPro" id="IPR041700">
    <property type="entry name" value="OMP_b-brl_3"/>
</dbReference>
<evidence type="ECO:0000256" key="4">
    <source>
        <dbReference type="SAM" id="MobiDB-lite"/>
    </source>
</evidence>
<evidence type="ECO:0008006" key="10">
    <source>
        <dbReference type="Google" id="ProtNLM"/>
    </source>
</evidence>
<keyword evidence="2" id="KW-0472">Membrane</keyword>
<dbReference type="SUPFAM" id="SSF56935">
    <property type="entry name" value="Porins"/>
    <property type="match status" value="1"/>
</dbReference>
<reference evidence="8 9" key="1">
    <citation type="submission" date="2020-08" db="EMBL/GenBank/DDBJ databases">
        <title>Genomic Encyclopedia of Type Strains, Phase IV (KMG-V): Genome sequencing to study the core and pangenomes of soil and plant-associated prokaryotes.</title>
        <authorList>
            <person name="Whitman W."/>
        </authorList>
    </citation>
    <scope>NUCLEOTIDE SEQUENCE [LARGE SCALE GENOMIC DNA]</scope>
    <source>
        <strain evidence="8 9">MP601</strain>
    </source>
</reference>
<dbReference type="Gene3D" id="2.40.170.20">
    <property type="entry name" value="TonB-dependent receptor, beta-barrel domain"/>
    <property type="match status" value="1"/>
</dbReference>
<accession>A0A841JS95</accession>
<feature type="chain" id="PRO_5032550299" description="Outer membrane receptor proteins, mostly Fe transport" evidence="5">
    <location>
        <begin position="23"/>
        <end position="816"/>
    </location>
</feature>
<name>A0A841JS95_9SPHI</name>
<dbReference type="Proteomes" id="UP000548326">
    <property type="component" value="Unassembled WGS sequence"/>
</dbReference>
<dbReference type="InterPro" id="IPR008969">
    <property type="entry name" value="CarboxyPept-like_regulatory"/>
</dbReference>
<dbReference type="AlphaFoldDB" id="A0A841JS95"/>
<dbReference type="Pfam" id="PF14905">
    <property type="entry name" value="OMP_b-brl_3"/>
    <property type="match status" value="1"/>
</dbReference>
<evidence type="ECO:0000259" key="6">
    <source>
        <dbReference type="Pfam" id="PF07715"/>
    </source>
</evidence>
<keyword evidence="5" id="KW-0732">Signal</keyword>
<dbReference type="Pfam" id="PF13620">
    <property type="entry name" value="CarboxypepD_reg"/>
    <property type="match status" value="1"/>
</dbReference>
<dbReference type="EMBL" id="JACHCA010000016">
    <property type="protein sequence ID" value="MBB6130721.1"/>
    <property type="molecule type" value="Genomic_DNA"/>
</dbReference>
<evidence type="ECO:0000256" key="3">
    <source>
        <dbReference type="ARBA" id="ARBA00023237"/>
    </source>
</evidence>
<dbReference type="RefSeq" id="WP_183589416.1">
    <property type="nucleotide sequence ID" value="NZ_JACHCA010000016.1"/>
</dbReference>
<organism evidence="8 9">
    <name type="scientific">Mucilaginibacter lappiensis</name>
    <dbReference type="NCBI Taxonomy" id="354630"/>
    <lineage>
        <taxon>Bacteria</taxon>
        <taxon>Pseudomonadati</taxon>
        <taxon>Bacteroidota</taxon>
        <taxon>Sphingobacteriia</taxon>
        <taxon>Sphingobacteriales</taxon>
        <taxon>Sphingobacteriaceae</taxon>
        <taxon>Mucilaginibacter</taxon>
    </lineage>
</organism>
<feature type="domain" description="Outer membrane protein beta-barrel" evidence="7">
    <location>
        <begin position="385"/>
        <end position="789"/>
    </location>
</feature>
<dbReference type="Pfam" id="PF07715">
    <property type="entry name" value="Plug"/>
    <property type="match status" value="1"/>
</dbReference>
<feature type="signal peptide" evidence="5">
    <location>
        <begin position="1"/>
        <end position="22"/>
    </location>
</feature>
<dbReference type="SUPFAM" id="SSF49464">
    <property type="entry name" value="Carboxypeptidase regulatory domain-like"/>
    <property type="match status" value="1"/>
</dbReference>
<evidence type="ECO:0000259" key="7">
    <source>
        <dbReference type="Pfam" id="PF14905"/>
    </source>
</evidence>
<evidence type="ECO:0000256" key="5">
    <source>
        <dbReference type="SAM" id="SignalP"/>
    </source>
</evidence>
<protein>
    <recommendedName>
        <fullName evidence="10">Outer membrane receptor proteins, mostly Fe transport</fullName>
    </recommendedName>
</protein>
<proteinExistence type="predicted"/>
<keyword evidence="3" id="KW-0998">Cell outer membrane</keyword>